<proteinExistence type="predicted"/>
<comment type="caution">
    <text evidence="11">The sequence shown here is derived from an EMBL/GenBank/DDBJ whole genome shotgun (WGS) entry which is preliminary data.</text>
</comment>
<dbReference type="GO" id="GO:0016020">
    <property type="term" value="C:membrane"/>
    <property type="evidence" value="ECO:0007669"/>
    <property type="project" value="UniProtKB-SubCell"/>
</dbReference>
<dbReference type="GO" id="GO:0009791">
    <property type="term" value="P:post-embryonic development"/>
    <property type="evidence" value="ECO:0007669"/>
    <property type="project" value="UniProtKB-ARBA"/>
</dbReference>
<dbReference type="Gene3D" id="3.80.10.10">
    <property type="entry name" value="Ribonuclease Inhibitor"/>
    <property type="match status" value="2"/>
</dbReference>
<dbReference type="Proteomes" id="UP000237347">
    <property type="component" value="Unassembled WGS sequence"/>
</dbReference>
<dbReference type="InterPro" id="IPR013210">
    <property type="entry name" value="LRR_N_plant-typ"/>
</dbReference>
<keyword evidence="12" id="KW-1185">Reference proteome</keyword>
<dbReference type="PANTHER" id="PTHR48060">
    <property type="entry name" value="DNA DAMAGE-REPAIR/TOLERATION PROTEIN DRT100"/>
    <property type="match status" value="1"/>
</dbReference>
<evidence type="ECO:0000256" key="3">
    <source>
        <dbReference type="ARBA" id="ARBA00022692"/>
    </source>
</evidence>
<evidence type="ECO:0000313" key="11">
    <source>
        <dbReference type="EMBL" id="KAK7843436.1"/>
    </source>
</evidence>
<evidence type="ECO:0000256" key="4">
    <source>
        <dbReference type="ARBA" id="ARBA00022729"/>
    </source>
</evidence>
<keyword evidence="3" id="KW-0812">Transmembrane</keyword>
<dbReference type="GO" id="GO:0016301">
    <property type="term" value="F:kinase activity"/>
    <property type="evidence" value="ECO:0007669"/>
    <property type="project" value="UniProtKB-KW"/>
</dbReference>
<evidence type="ECO:0000313" key="12">
    <source>
        <dbReference type="Proteomes" id="UP000237347"/>
    </source>
</evidence>
<evidence type="ECO:0000256" key="1">
    <source>
        <dbReference type="ARBA" id="ARBA00004167"/>
    </source>
</evidence>
<dbReference type="AlphaFoldDB" id="A0AAW0KXP4"/>
<dbReference type="EMBL" id="PKMF04000204">
    <property type="protein sequence ID" value="KAK7843436.1"/>
    <property type="molecule type" value="Genomic_DNA"/>
</dbReference>
<keyword evidence="7" id="KW-0472">Membrane</keyword>
<gene>
    <name evidence="11" type="primary">RLK7_1</name>
    <name evidence="11" type="ORF">CFP56_012583</name>
</gene>
<accession>A0AAW0KXP4</accession>
<keyword evidence="2" id="KW-0433">Leucine-rich repeat</keyword>
<dbReference type="GO" id="GO:0006952">
    <property type="term" value="P:defense response"/>
    <property type="evidence" value="ECO:0007669"/>
    <property type="project" value="UniProtKB-ARBA"/>
</dbReference>
<feature type="domain" description="Leucine-rich repeat-containing N-terminal plant-type" evidence="9">
    <location>
        <begin position="2"/>
        <end position="34"/>
    </location>
</feature>
<feature type="domain" description="Disease resistance R13L4/SHOC-2-like LRR" evidence="10">
    <location>
        <begin position="81"/>
        <end position="215"/>
    </location>
</feature>
<dbReference type="GO" id="GO:0051707">
    <property type="term" value="P:response to other organism"/>
    <property type="evidence" value="ECO:0007669"/>
    <property type="project" value="UniProtKB-ARBA"/>
</dbReference>
<dbReference type="Pfam" id="PF23598">
    <property type="entry name" value="LRR_14"/>
    <property type="match status" value="1"/>
</dbReference>
<evidence type="ECO:0000256" key="7">
    <source>
        <dbReference type="ARBA" id="ARBA00023136"/>
    </source>
</evidence>
<evidence type="ECO:0000256" key="6">
    <source>
        <dbReference type="ARBA" id="ARBA00022989"/>
    </source>
</evidence>
<evidence type="ECO:0000259" key="10">
    <source>
        <dbReference type="Pfam" id="PF23598"/>
    </source>
</evidence>
<keyword evidence="5" id="KW-0677">Repeat</keyword>
<dbReference type="SUPFAM" id="SSF52058">
    <property type="entry name" value="L domain-like"/>
    <property type="match status" value="1"/>
</dbReference>
<dbReference type="PANTHER" id="PTHR48060:SF22">
    <property type="entry name" value="INACTIVE LRR RECEPTOR-LIKE SERINE_THREONINE-PROTEIN KINASE BIR2"/>
    <property type="match status" value="1"/>
</dbReference>
<dbReference type="InterPro" id="IPR032675">
    <property type="entry name" value="LRR_dom_sf"/>
</dbReference>
<evidence type="ECO:0000256" key="2">
    <source>
        <dbReference type="ARBA" id="ARBA00022614"/>
    </source>
</evidence>
<comment type="subcellular location">
    <subcellularLocation>
        <location evidence="1">Membrane</location>
        <topology evidence="1">Single-pass membrane protein</topology>
    </subcellularLocation>
</comment>
<protein>
    <submittedName>
        <fullName evidence="11">Receptor-like protein kinase 7</fullName>
    </submittedName>
</protein>
<evidence type="ECO:0000259" key="9">
    <source>
        <dbReference type="Pfam" id="PF08263"/>
    </source>
</evidence>
<dbReference type="Pfam" id="PF08263">
    <property type="entry name" value="LRRNT_2"/>
    <property type="match status" value="1"/>
</dbReference>
<organism evidence="11 12">
    <name type="scientific">Quercus suber</name>
    <name type="common">Cork oak</name>
    <dbReference type="NCBI Taxonomy" id="58331"/>
    <lineage>
        <taxon>Eukaryota</taxon>
        <taxon>Viridiplantae</taxon>
        <taxon>Streptophyta</taxon>
        <taxon>Embryophyta</taxon>
        <taxon>Tracheophyta</taxon>
        <taxon>Spermatophyta</taxon>
        <taxon>Magnoliopsida</taxon>
        <taxon>eudicotyledons</taxon>
        <taxon>Gunneridae</taxon>
        <taxon>Pentapetalae</taxon>
        <taxon>rosids</taxon>
        <taxon>fabids</taxon>
        <taxon>Fagales</taxon>
        <taxon>Fagaceae</taxon>
        <taxon>Quercus</taxon>
    </lineage>
</organism>
<dbReference type="FunFam" id="3.80.10.10:FF:000453">
    <property type="entry name" value="Leucine-rich receptor-like protein kinase family protein"/>
    <property type="match status" value="1"/>
</dbReference>
<keyword evidence="4" id="KW-0732">Signal</keyword>
<sequence>MKLKSTFLQTSNTSAFSSWESSNSMCNFTGITCNSDNLVTEIKLSNHSLTGVLPLDSICHLQSLEKLSFGFNSLNCPIMGCSVPDISSLSQLQYLYLNGSKLSGTFPYKSLQNMIGLAHLSLGDNLFNPFPFPKEVLKLTNLTLLYLYNCSIQGTIPAEIGNLKELIYLELSDNNITGKIPIEIGNLVNLRELELYDNSFTGKLPVGLRNLTKLEKPHKA</sequence>
<reference evidence="11 12" key="1">
    <citation type="journal article" date="2018" name="Sci. Data">
        <title>The draft genome sequence of cork oak.</title>
        <authorList>
            <person name="Ramos A.M."/>
            <person name="Usie A."/>
            <person name="Barbosa P."/>
            <person name="Barros P.M."/>
            <person name="Capote T."/>
            <person name="Chaves I."/>
            <person name="Simoes F."/>
            <person name="Abreu I."/>
            <person name="Carrasquinho I."/>
            <person name="Faro C."/>
            <person name="Guimaraes J.B."/>
            <person name="Mendonca D."/>
            <person name="Nobrega F."/>
            <person name="Rodrigues L."/>
            <person name="Saibo N.J.M."/>
            <person name="Varela M.C."/>
            <person name="Egas C."/>
            <person name="Matos J."/>
            <person name="Miguel C.M."/>
            <person name="Oliveira M.M."/>
            <person name="Ricardo C.P."/>
            <person name="Goncalves S."/>
        </authorList>
    </citation>
    <scope>NUCLEOTIDE SEQUENCE [LARGE SCALE GENOMIC DNA]</scope>
    <source>
        <strain evidence="12">cv. HL8</strain>
    </source>
</reference>
<keyword evidence="8" id="KW-0325">Glycoprotein</keyword>
<dbReference type="InterPro" id="IPR053211">
    <property type="entry name" value="DNA_repair-toleration"/>
</dbReference>
<evidence type="ECO:0000256" key="8">
    <source>
        <dbReference type="ARBA" id="ARBA00023180"/>
    </source>
</evidence>
<evidence type="ECO:0000256" key="5">
    <source>
        <dbReference type="ARBA" id="ARBA00022737"/>
    </source>
</evidence>
<dbReference type="InterPro" id="IPR055414">
    <property type="entry name" value="LRR_R13L4/SHOC2-like"/>
</dbReference>
<name>A0AAW0KXP4_QUESU</name>
<keyword evidence="6" id="KW-1133">Transmembrane helix</keyword>